<organism evidence="8">
    <name type="scientific">Candidozyma auris</name>
    <name type="common">Yeast</name>
    <name type="synonym">Candida auris</name>
    <dbReference type="NCBI Taxonomy" id="498019"/>
    <lineage>
        <taxon>Eukaryota</taxon>
        <taxon>Fungi</taxon>
        <taxon>Dikarya</taxon>
        <taxon>Ascomycota</taxon>
        <taxon>Saccharomycotina</taxon>
        <taxon>Pichiomycetes</taxon>
        <taxon>Metschnikowiaceae</taxon>
        <taxon>Candidozyma</taxon>
    </lineage>
</organism>
<keyword evidence="5" id="KW-0256">Endoplasmic reticulum</keyword>
<evidence type="ECO:0000256" key="4">
    <source>
        <dbReference type="ARBA" id="ARBA00022448"/>
    </source>
</evidence>
<evidence type="ECO:0008006" key="9">
    <source>
        <dbReference type="Google" id="ProtNLM"/>
    </source>
</evidence>
<dbReference type="FunFam" id="3.30.1380.20:FF:000001">
    <property type="entry name" value="Trafficking protein particle complex subunit BET3"/>
    <property type="match status" value="1"/>
</dbReference>
<dbReference type="EMBL" id="CP076755">
    <property type="protein sequence ID" value="QWW25727.1"/>
    <property type="molecule type" value="Genomic_DNA"/>
</dbReference>
<dbReference type="InterPro" id="IPR024096">
    <property type="entry name" value="NO_sig/Golgi_transp_ligand-bd"/>
</dbReference>
<evidence type="ECO:0000256" key="7">
    <source>
        <dbReference type="ARBA" id="ARBA00023034"/>
    </source>
</evidence>
<keyword evidence="7" id="KW-0333">Golgi apparatus</keyword>
<dbReference type="GO" id="GO:0016236">
    <property type="term" value="P:macroautophagy"/>
    <property type="evidence" value="ECO:0007669"/>
    <property type="project" value="UniProtKB-ARBA"/>
</dbReference>
<dbReference type="GO" id="GO:0005783">
    <property type="term" value="C:endoplasmic reticulum"/>
    <property type="evidence" value="ECO:0007669"/>
    <property type="project" value="UniProtKB-SubCell"/>
</dbReference>
<comment type="similarity">
    <text evidence="3">Belongs to the TRAPP small subunits family. BET3 subfamily.</text>
</comment>
<gene>
    <name evidence="8" type="ORF">CA7LBN_004631</name>
</gene>
<dbReference type="GO" id="GO:0005794">
    <property type="term" value="C:Golgi apparatus"/>
    <property type="evidence" value="ECO:0007669"/>
    <property type="project" value="UniProtKB-SubCell"/>
</dbReference>
<evidence type="ECO:0000313" key="8">
    <source>
        <dbReference type="EMBL" id="QWW25727.1"/>
    </source>
</evidence>
<dbReference type="InterPro" id="IPR016721">
    <property type="entry name" value="Bet3"/>
</dbReference>
<evidence type="ECO:0000256" key="5">
    <source>
        <dbReference type="ARBA" id="ARBA00022824"/>
    </source>
</evidence>
<dbReference type="SUPFAM" id="SSF111126">
    <property type="entry name" value="Ligand-binding domain in the NO signalling and Golgi transport"/>
    <property type="match status" value="1"/>
</dbReference>
<keyword evidence="6" id="KW-0931">ER-Golgi transport</keyword>
<dbReference type="PIRSF" id="PIRSF018293">
    <property type="entry name" value="TRAPP_I_complex_Bet3"/>
    <property type="match status" value="1"/>
</dbReference>
<accession>A0A8F2W606</accession>
<dbReference type="CDD" id="cd14942">
    <property type="entry name" value="TRAPPC3_bet3"/>
    <property type="match status" value="1"/>
</dbReference>
<comment type="subcellular location">
    <subcellularLocation>
        <location evidence="2">Endoplasmic reticulum</location>
    </subcellularLocation>
    <subcellularLocation>
        <location evidence="1">Golgi apparatus</location>
        <location evidence="1">cis-Golgi network</location>
    </subcellularLocation>
</comment>
<dbReference type="GO" id="GO:0048193">
    <property type="term" value="P:Golgi vesicle transport"/>
    <property type="evidence" value="ECO:0007669"/>
    <property type="project" value="InterPro"/>
</dbReference>
<dbReference type="AlphaFoldDB" id="A0A8F2W606"/>
<dbReference type="GO" id="GO:0030008">
    <property type="term" value="C:TRAPP complex"/>
    <property type="evidence" value="ECO:0007669"/>
    <property type="project" value="InterPro"/>
</dbReference>
<evidence type="ECO:0000256" key="1">
    <source>
        <dbReference type="ARBA" id="ARBA00004222"/>
    </source>
</evidence>
<evidence type="ECO:0000256" key="6">
    <source>
        <dbReference type="ARBA" id="ARBA00022892"/>
    </source>
</evidence>
<dbReference type="InterPro" id="IPR007194">
    <property type="entry name" value="TRAPP_component"/>
</dbReference>
<evidence type="ECO:0000256" key="3">
    <source>
        <dbReference type="ARBA" id="ARBA00006218"/>
    </source>
</evidence>
<protein>
    <recommendedName>
        <fullName evidence="9">Trafficking protein particle complex subunit BET3</fullName>
    </recommendedName>
</protein>
<name>A0A8F2W606_CANAR</name>
<dbReference type="Pfam" id="PF04051">
    <property type="entry name" value="TRAPP"/>
    <property type="match status" value="1"/>
</dbReference>
<dbReference type="PANTHER" id="PTHR13048">
    <property type="entry name" value="TRAFFICKING PROTEIN PARTICLE COMPLEX SUBUNIT 3"/>
    <property type="match status" value="1"/>
</dbReference>
<evidence type="ECO:0000256" key="2">
    <source>
        <dbReference type="ARBA" id="ARBA00004240"/>
    </source>
</evidence>
<dbReference type="Gene3D" id="3.30.1380.20">
    <property type="entry name" value="Trafficking protein particle complex subunit 3"/>
    <property type="match status" value="1"/>
</dbReference>
<sequence>MLKFSFNLSSITVSYTNLPCLLLHICQVPAVSKSTYSFYLFFSMSKLKSSADNIWKNTPEKVNTELFTLTYGSVVAQLCRDLNNNYGEVNRQLDKMGYNIGIRLIEEFLAKTGAQRCQSFKETAEMISKVGFKMFLNITPSVENFGADGKSFSLVLTENPLADFVELPVTSDPKIQKELWYSQVYCGVLRGALQMIQLDTDVFFVRDTLRGDDKTEIKVKLNKILKDEVPAGED</sequence>
<reference evidence="8" key="1">
    <citation type="submission" date="2021-06" db="EMBL/GenBank/DDBJ databases">
        <title>Candida auris outbreak in lebanese hospital.</title>
        <authorList>
            <person name="Finianos M."/>
        </authorList>
    </citation>
    <scope>NUCLEOTIDE SEQUENCE</scope>
    <source>
        <strain evidence="8">CA7LBN</strain>
    </source>
</reference>
<keyword evidence="4" id="KW-0813">Transport</keyword>
<dbReference type="Proteomes" id="UP000825438">
    <property type="component" value="Chromosome VII"/>
</dbReference>
<proteinExistence type="inferred from homology"/>